<keyword evidence="3 6" id="KW-1133">Transmembrane helix</keyword>
<evidence type="ECO:0000256" key="5">
    <source>
        <dbReference type="SAM" id="MobiDB-lite"/>
    </source>
</evidence>
<evidence type="ECO:0000256" key="3">
    <source>
        <dbReference type="ARBA" id="ARBA00022989"/>
    </source>
</evidence>
<dbReference type="RefSeq" id="WP_198477633.1">
    <property type="nucleotide sequence ID" value="NZ_JADGMQ010000013.1"/>
</dbReference>
<dbReference type="EMBL" id="JADGMQ010000013">
    <property type="protein sequence ID" value="MBI1622094.1"/>
    <property type="molecule type" value="Genomic_DNA"/>
</dbReference>
<sequence length="537" mass="58479">MFRVLFFLLLVFAIGLGFAWLADRPGDLVMTVNGYQYHVSLMVAAVIMVAVVALTMLSWWVLKGIWYSPYTVSRYFRVRRRDRGYQALSTGMIAAGAGDATLARKKKKEAMKLISADQEPLIHLLDAQASLLEGDHAAARTKFEAMLADPETRLLGLRGLYLEAERLGDRNAARHYAAKAAETAPQLGWATDSTLEQKVEAQEWDDALKLVETQKSTKQIDKPDANRRRAVLLTAKAMAIFDADPAGAKTAALEATKLAPDLVPASVTAARAAFRLDDLRKGAKLLEAAWKLQPHPEIGEAYVHARAGDSTHDRLERAKKLQSLRRNNAESSLVVARAALDAGEFALARSEAETAARLGPREGVFLLLADIEEADTGDQGKIRHFLGQAVRAQRDPAWVAEGVVSEKWAPLSPVSGKLDAFEWKTPAERISQMIEPYEPYEPKTASPAPVPIAPPPAAAEVKAEPVEEPVVETPPAPVVEKTVEPVGPASVVSSPILDVEPTTAEDEEDVRGMTRLPDDPGVDPDDKDGKPAGFRLF</sequence>
<organism evidence="8 9">
    <name type="scientific">Aquamicrobium zhengzhouense</name>
    <dbReference type="NCBI Taxonomy" id="2781738"/>
    <lineage>
        <taxon>Bacteria</taxon>
        <taxon>Pseudomonadati</taxon>
        <taxon>Pseudomonadota</taxon>
        <taxon>Alphaproteobacteria</taxon>
        <taxon>Hyphomicrobiales</taxon>
        <taxon>Phyllobacteriaceae</taxon>
        <taxon>Aquamicrobium</taxon>
    </lineage>
</organism>
<dbReference type="InterPro" id="IPR011990">
    <property type="entry name" value="TPR-like_helical_dom_sf"/>
</dbReference>
<protein>
    <submittedName>
        <fullName evidence="8">Heme biosynthesis protein HemY</fullName>
    </submittedName>
</protein>
<evidence type="ECO:0000256" key="2">
    <source>
        <dbReference type="ARBA" id="ARBA00022692"/>
    </source>
</evidence>
<dbReference type="InterPro" id="IPR016982">
    <property type="entry name" value="Mms48"/>
</dbReference>
<accession>A0ABS0SFL6</accession>
<dbReference type="InterPro" id="IPR010817">
    <property type="entry name" value="HemY_N"/>
</dbReference>
<feature type="domain" description="HemY N-terminal" evidence="7">
    <location>
        <begin position="26"/>
        <end position="133"/>
    </location>
</feature>
<evidence type="ECO:0000259" key="7">
    <source>
        <dbReference type="Pfam" id="PF07219"/>
    </source>
</evidence>
<feature type="region of interest" description="Disordered" evidence="5">
    <location>
        <begin position="463"/>
        <end position="482"/>
    </location>
</feature>
<evidence type="ECO:0000313" key="9">
    <source>
        <dbReference type="Proteomes" id="UP000601789"/>
    </source>
</evidence>
<evidence type="ECO:0000313" key="8">
    <source>
        <dbReference type="EMBL" id="MBI1622094.1"/>
    </source>
</evidence>
<reference evidence="8 9" key="1">
    <citation type="submission" date="2020-10" db="EMBL/GenBank/DDBJ databases">
        <title>Aquamicrobium zhengzhouensis sp. nov., a exopolysaccharide producing bacterium isolated from farmland soil.</title>
        <authorList>
            <person name="Wang X."/>
        </authorList>
    </citation>
    <scope>NUCLEOTIDE SEQUENCE [LARGE SCALE GENOMIC DNA]</scope>
    <source>
        <strain evidence="9">cd-1</strain>
    </source>
</reference>
<keyword evidence="9" id="KW-1185">Reference proteome</keyword>
<keyword evidence="4 6" id="KW-0472">Membrane</keyword>
<comment type="subcellular location">
    <subcellularLocation>
        <location evidence="1">Membrane</location>
    </subcellularLocation>
</comment>
<keyword evidence="2 6" id="KW-0812">Transmembrane</keyword>
<feature type="transmembrane region" description="Helical" evidence="6">
    <location>
        <begin position="83"/>
        <end position="103"/>
    </location>
</feature>
<feature type="region of interest" description="Disordered" evidence="5">
    <location>
        <begin position="487"/>
        <end position="537"/>
    </location>
</feature>
<dbReference type="Pfam" id="PF07219">
    <property type="entry name" value="HemY_N"/>
    <property type="match status" value="1"/>
</dbReference>
<dbReference type="Proteomes" id="UP000601789">
    <property type="component" value="Unassembled WGS sequence"/>
</dbReference>
<proteinExistence type="predicted"/>
<evidence type="ECO:0000256" key="1">
    <source>
        <dbReference type="ARBA" id="ARBA00004370"/>
    </source>
</evidence>
<dbReference type="PIRSF" id="PIRSF031802">
    <property type="entry name" value="UCP031802"/>
    <property type="match status" value="1"/>
</dbReference>
<dbReference type="Gene3D" id="1.25.40.10">
    <property type="entry name" value="Tetratricopeptide repeat domain"/>
    <property type="match status" value="1"/>
</dbReference>
<comment type="caution">
    <text evidence="8">The sequence shown here is derived from an EMBL/GenBank/DDBJ whole genome shotgun (WGS) entry which is preliminary data.</text>
</comment>
<name>A0ABS0SFL6_9HYPH</name>
<gene>
    <name evidence="8" type="ORF">IOD40_15655</name>
</gene>
<evidence type="ECO:0000256" key="6">
    <source>
        <dbReference type="SAM" id="Phobius"/>
    </source>
</evidence>
<dbReference type="SUPFAM" id="SSF48452">
    <property type="entry name" value="TPR-like"/>
    <property type="match status" value="1"/>
</dbReference>
<feature type="transmembrane region" description="Helical" evidence="6">
    <location>
        <begin position="37"/>
        <end position="62"/>
    </location>
</feature>
<evidence type="ECO:0000256" key="4">
    <source>
        <dbReference type="ARBA" id="ARBA00023136"/>
    </source>
</evidence>